<proteinExistence type="inferred from homology"/>
<dbReference type="InterPro" id="IPR051473">
    <property type="entry name" value="P2Ox-like"/>
</dbReference>
<protein>
    <submittedName>
        <fullName evidence="8">GMC family oxidoreductase</fullName>
    </submittedName>
</protein>
<dbReference type="InterPro" id="IPR036188">
    <property type="entry name" value="FAD/NAD-bd_sf"/>
</dbReference>
<dbReference type="InterPro" id="IPR006076">
    <property type="entry name" value="FAD-dep_OxRdtase"/>
</dbReference>
<accession>A0ABP8RK21</accession>
<comment type="similarity">
    <text evidence="2">Belongs to the GMC oxidoreductase family.</text>
</comment>
<gene>
    <name evidence="8" type="ORF">GCM10023161_20350</name>
</gene>
<evidence type="ECO:0000256" key="3">
    <source>
        <dbReference type="ARBA" id="ARBA00022630"/>
    </source>
</evidence>
<evidence type="ECO:0000313" key="8">
    <source>
        <dbReference type="EMBL" id="GAA4540069.1"/>
    </source>
</evidence>
<reference evidence="9" key="1">
    <citation type="journal article" date="2019" name="Int. J. Syst. Evol. Microbiol.">
        <title>The Global Catalogue of Microorganisms (GCM) 10K type strain sequencing project: providing services to taxonomists for standard genome sequencing and annotation.</title>
        <authorList>
            <consortium name="The Broad Institute Genomics Platform"/>
            <consortium name="The Broad Institute Genome Sequencing Center for Infectious Disease"/>
            <person name="Wu L."/>
            <person name="Ma J."/>
        </authorList>
    </citation>
    <scope>NUCLEOTIDE SEQUENCE [LARGE SCALE GENOMIC DNA]</scope>
    <source>
        <strain evidence="9">JCM 17782</strain>
    </source>
</reference>
<dbReference type="PANTHER" id="PTHR42784:SF1">
    <property type="entry name" value="PYRANOSE 2-OXIDASE"/>
    <property type="match status" value="1"/>
</dbReference>
<comment type="cofactor">
    <cofactor evidence="1">
        <name>FAD</name>
        <dbReference type="ChEBI" id="CHEBI:57692"/>
    </cofactor>
</comment>
<dbReference type="Proteomes" id="UP001501417">
    <property type="component" value="Unassembled WGS sequence"/>
</dbReference>
<evidence type="ECO:0000256" key="5">
    <source>
        <dbReference type="ARBA" id="ARBA00023002"/>
    </source>
</evidence>
<feature type="domain" description="Glucose-methanol-choline oxidoreductase C-terminal" evidence="7">
    <location>
        <begin position="418"/>
        <end position="545"/>
    </location>
</feature>
<evidence type="ECO:0000256" key="1">
    <source>
        <dbReference type="ARBA" id="ARBA00001974"/>
    </source>
</evidence>
<keyword evidence="5" id="KW-0560">Oxidoreductase</keyword>
<evidence type="ECO:0000259" key="6">
    <source>
        <dbReference type="Pfam" id="PF01266"/>
    </source>
</evidence>
<dbReference type="PANTHER" id="PTHR42784">
    <property type="entry name" value="PYRANOSE 2-OXIDASE"/>
    <property type="match status" value="1"/>
</dbReference>
<keyword evidence="4" id="KW-0274">FAD</keyword>
<evidence type="ECO:0000259" key="7">
    <source>
        <dbReference type="Pfam" id="PF05199"/>
    </source>
</evidence>
<keyword evidence="9" id="KW-1185">Reference proteome</keyword>
<keyword evidence="3" id="KW-0285">Flavoprotein</keyword>
<feature type="domain" description="FAD dependent oxidoreductase" evidence="6">
    <location>
        <begin position="17"/>
        <end position="387"/>
    </location>
</feature>
<evidence type="ECO:0000313" key="9">
    <source>
        <dbReference type="Proteomes" id="UP001501417"/>
    </source>
</evidence>
<dbReference type="Gene3D" id="3.50.50.60">
    <property type="entry name" value="FAD/NAD(P)-binding domain"/>
    <property type="match status" value="2"/>
</dbReference>
<dbReference type="RefSeq" id="WP_264045906.1">
    <property type="nucleotide sequence ID" value="NZ_BAABGF010000030.1"/>
</dbReference>
<evidence type="ECO:0000256" key="4">
    <source>
        <dbReference type="ARBA" id="ARBA00022827"/>
    </source>
</evidence>
<sequence length="567" mass="62460">MIRGPREFAPNMTIRTDVVVVGAGAIGIATALELARSGVQVALIESGRERKYEAAQELSELDSRQDDDLHARSELMIRRQVGGTTALWGGRCVKFDPIDFEDRPLTAQAPWPIRYDDVEPYLQRACDWAACGRAAFNAREIPELAQRELIAGLPDGDVRTTDLERWALPTRFGHEYRAALHDASSLTVWTGLTCTEIVTTPAGDSVDHLVVKTLDGRHGNVIAADYVIATGGLEATRLLLASDRHHPAGLGNAGGHLGRWYMSHVEGRVARVQFATDQVSYAYERDGDGVYVRRRFTLDPGLQRAAGLPNAAVWLVNPPISDPGHGSGILSGVYLTLISPIGRFLLAEAIRAKHTQTDGPPRILAHLRNIVRDLFPSIRFAITFSYARFFRRGRKAPGFFVKSADNRYLLHYHGEHLPHWESRVELADDRDALGMRRIRTHIHFSDGDYQSVRRAIAAIDEHLRHHGAGRVEWLTDDVEGAVREFLAGHAGYHQAGTTRMSHTPEGGVVDPDLQVHGVRALYVASTSVLPTSSQANPTLLGIALGVRLADRLKKARMACERSDPGTA</sequence>
<dbReference type="SUPFAM" id="SSF51905">
    <property type="entry name" value="FAD/NAD(P)-binding domain"/>
    <property type="match status" value="1"/>
</dbReference>
<evidence type="ECO:0000256" key="2">
    <source>
        <dbReference type="ARBA" id="ARBA00010790"/>
    </source>
</evidence>
<comment type="caution">
    <text evidence="8">The sequence shown here is derived from an EMBL/GenBank/DDBJ whole genome shotgun (WGS) entry which is preliminary data.</text>
</comment>
<dbReference type="InterPro" id="IPR007867">
    <property type="entry name" value="GMC_OxRtase_C"/>
</dbReference>
<dbReference type="Pfam" id="PF01266">
    <property type="entry name" value="DAO"/>
    <property type="match status" value="1"/>
</dbReference>
<dbReference type="EMBL" id="BAABGF010000030">
    <property type="protein sequence ID" value="GAA4540069.1"/>
    <property type="molecule type" value="Genomic_DNA"/>
</dbReference>
<organism evidence="8 9">
    <name type="scientific">Mycobacterium paraffinicum</name>
    <dbReference type="NCBI Taxonomy" id="53378"/>
    <lineage>
        <taxon>Bacteria</taxon>
        <taxon>Bacillati</taxon>
        <taxon>Actinomycetota</taxon>
        <taxon>Actinomycetes</taxon>
        <taxon>Mycobacteriales</taxon>
        <taxon>Mycobacteriaceae</taxon>
        <taxon>Mycobacterium</taxon>
    </lineage>
</organism>
<name>A0ABP8RK21_9MYCO</name>
<dbReference type="PRINTS" id="PR00420">
    <property type="entry name" value="RNGMNOXGNASE"/>
</dbReference>
<dbReference type="Pfam" id="PF05199">
    <property type="entry name" value="GMC_oxred_C"/>
    <property type="match status" value="1"/>
</dbReference>